<sequence>MKIIAGVDIGNATTEVALSKMDNNGKVEFLSSGIVSTTGIKGTQENIQGVFSSLKQALYKVSMELKDLDLVRINEAAPVIGDVAMETITETIITESTMIGHNPTTPGGIGLGIGKTIYIEDLDSLNIENLNKEDQFIVLILSKINFLEAAIRINEAVKRGINVTAAIVQRDDGVLINNRLEKKIPIVDEVVLLEKVPIGMKAAVEVAEQGGVVEILCNPYGIATVFGLTSEETKLIVPISRALIGNRSAVVIKTPKGDVQEKRIPAGKIHIDGLKRKEVVDVEYGAKKIMEAIKLCVPVQDIKGEAGTNSGGMLENVRQIMAKLTNQNITDIKIQDLLAVDTFIPQKVKGGLAEEFSMENAVGIAAMVKADKLQMQMIADTLKEKLNIDVEVGGVEADMAIRGALTTPGSSTPLAILDMGAGSTDASIINKQEKISSIHLAGAGNMVTMLIKSELGLEDFNLAEDIKKYPLAKVESLFHIRHEDGTVEFFENPLEPSVFAKVVILKDGMLVPIDGNNSLEKIKTIRRFAKEKVFVTNCLRALSIVSPTGNIRDIEFVVLVGGSSLDFEVPQLVTDALSQYGVVAGRGNIRGLEGPRNAVATGLILAFNENREGN</sequence>
<dbReference type="Proteomes" id="UP001222800">
    <property type="component" value="Chromosome"/>
</dbReference>
<feature type="domain" description="Diol dehydratase reactivase ATPase-like" evidence="1">
    <location>
        <begin position="280"/>
        <end position="606"/>
    </location>
</feature>
<dbReference type="PIRSF" id="PIRSF011502">
    <property type="entry name" value="DdrA_PduG"/>
    <property type="match status" value="1"/>
</dbReference>
<evidence type="ECO:0000313" key="3">
    <source>
        <dbReference type="EMBL" id="WFD10942.1"/>
    </source>
</evidence>
<dbReference type="InterPro" id="IPR030994">
    <property type="entry name" value="DDR_dom"/>
</dbReference>
<protein>
    <submittedName>
        <fullName evidence="3">Diol dehydratase reactivase subunit alpha</fullName>
    </submittedName>
</protein>
<dbReference type="Pfam" id="PF08841">
    <property type="entry name" value="DDR"/>
    <property type="match status" value="1"/>
</dbReference>
<dbReference type="InterPro" id="IPR012340">
    <property type="entry name" value="NA-bd_OB-fold"/>
</dbReference>
<dbReference type="SUPFAM" id="SSF82317">
    <property type="entry name" value="Swiveling domain of dehydratase reactivase alpha subunit"/>
    <property type="match status" value="1"/>
</dbReference>
<proteinExistence type="predicted"/>
<dbReference type="NCBIfam" id="TIGR04491">
    <property type="entry name" value="reactive_PduG"/>
    <property type="match status" value="1"/>
</dbReference>
<dbReference type="Gene3D" id="3.50.30.70">
    <property type="entry name" value="Swiveling domain of dehydratase reactivase alpha subunit"/>
    <property type="match status" value="1"/>
</dbReference>
<evidence type="ECO:0000259" key="1">
    <source>
        <dbReference type="Pfam" id="PF08841"/>
    </source>
</evidence>
<dbReference type="InterPro" id="IPR043129">
    <property type="entry name" value="ATPase_NBD"/>
</dbReference>
<dbReference type="Gene3D" id="3.30.420.40">
    <property type="match status" value="2"/>
</dbReference>
<dbReference type="RefSeq" id="WP_277732907.1">
    <property type="nucleotide sequence ID" value="NZ_CP120733.1"/>
</dbReference>
<dbReference type="InterPro" id="IPR028975">
    <property type="entry name" value="DDRA_swiveling_dom_sf"/>
</dbReference>
<evidence type="ECO:0000259" key="2">
    <source>
        <dbReference type="Pfam" id="PF18427"/>
    </source>
</evidence>
<dbReference type="SUPFAM" id="SSF53067">
    <property type="entry name" value="Actin-like ATPase domain"/>
    <property type="match status" value="2"/>
</dbReference>
<keyword evidence="4" id="KW-1185">Reference proteome</keyword>
<dbReference type="InterPro" id="IPR009191">
    <property type="entry name" value="DDRA"/>
</dbReference>
<dbReference type="Pfam" id="PF18427">
    <property type="entry name" value="DDR_swiveling"/>
    <property type="match status" value="1"/>
</dbReference>
<accession>A0ABY8EDD2</accession>
<dbReference type="EMBL" id="CP120733">
    <property type="protein sequence ID" value="WFD10942.1"/>
    <property type="molecule type" value="Genomic_DNA"/>
</dbReference>
<name>A0ABY8EDD2_9FIRM</name>
<organism evidence="3 4">
    <name type="scientific">Tepidibacter hydrothermalis</name>
    <dbReference type="NCBI Taxonomy" id="3036126"/>
    <lineage>
        <taxon>Bacteria</taxon>
        <taxon>Bacillati</taxon>
        <taxon>Bacillota</taxon>
        <taxon>Clostridia</taxon>
        <taxon>Peptostreptococcales</taxon>
        <taxon>Peptostreptococcaceae</taxon>
        <taxon>Tepidibacter</taxon>
    </lineage>
</organism>
<evidence type="ECO:0000313" key="4">
    <source>
        <dbReference type="Proteomes" id="UP001222800"/>
    </source>
</evidence>
<dbReference type="Gene3D" id="2.40.50.140">
    <property type="entry name" value="Nucleic acid-binding proteins"/>
    <property type="match status" value="1"/>
</dbReference>
<feature type="domain" description="DD-reactivating factor swiveling" evidence="2">
    <location>
        <begin position="93"/>
        <end position="259"/>
    </location>
</feature>
<gene>
    <name evidence="3" type="ORF">P4S50_02385</name>
</gene>
<reference evidence="3 4" key="1">
    <citation type="submission" date="2023-03" db="EMBL/GenBank/DDBJ databases">
        <title>Complete genome sequence of Tepidibacter sp. SWIR-1, isolated from a deep-sea hydrothermal vent.</title>
        <authorList>
            <person name="Li X."/>
        </authorList>
    </citation>
    <scope>NUCLEOTIDE SEQUENCE [LARGE SCALE GENOMIC DNA]</scope>
    <source>
        <strain evidence="3 4">SWIR-1</strain>
    </source>
</reference>
<dbReference type="Gene3D" id="3.90.470.30">
    <property type="match status" value="1"/>
</dbReference>
<dbReference type="InterPro" id="IPR040916">
    <property type="entry name" value="DDR_swiveling"/>
</dbReference>